<feature type="domain" description="HTH cro/C1-type" evidence="1">
    <location>
        <begin position="81"/>
        <end position="136"/>
    </location>
</feature>
<dbReference type="Gene3D" id="1.10.260.40">
    <property type="entry name" value="lambda repressor-like DNA-binding domains"/>
    <property type="match status" value="1"/>
</dbReference>
<evidence type="ECO:0000313" key="2">
    <source>
        <dbReference type="EMBL" id="SUC32032.1"/>
    </source>
</evidence>
<accession>A0A379FTQ7</accession>
<dbReference type="SMART" id="SM00530">
    <property type="entry name" value="HTH_XRE"/>
    <property type="match status" value="1"/>
</dbReference>
<dbReference type="GeneID" id="93674976"/>
<organism evidence="2 3">
    <name type="scientific">Providencia rettgeri</name>
    <dbReference type="NCBI Taxonomy" id="587"/>
    <lineage>
        <taxon>Bacteria</taxon>
        <taxon>Pseudomonadati</taxon>
        <taxon>Pseudomonadota</taxon>
        <taxon>Gammaproteobacteria</taxon>
        <taxon>Enterobacterales</taxon>
        <taxon>Morganellaceae</taxon>
        <taxon>Providencia</taxon>
    </lineage>
</organism>
<dbReference type="PROSITE" id="PS50943">
    <property type="entry name" value="HTH_CROC1"/>
    <property type="match status" value="1"/>
</dbReference>
<dbReference type="EMBL" id="UGTZ01000001">
    <property type="protein sequence ID" value="SUC32032.1"/>
    <property type="molecule type" value="Genomic_DNA"/>
</dbReference>
<name>A0A379FTQ7_PRORE</name>
<dbReference type="GO" id="GO:0003677">
    <property type="term" value="F:DNA binding"/>
    <property type="evidence" value="ECO:0007669"/>
    <property type="project" value="InterPro"/>
</dbReference>
<reference evidence="2 3" key="1">
    <citation type="submission" date="2018-06" db="EMBL/GenBank/DDBJ databases">
        <authorList>
            <consortium name="Pathogen Informatics"/>
            <person name="Doyle S."/>
        </authorList>
    </citation>
    <scope>NUCLEOTIDE SEQUENCE [LARGE SCALE GENOMIC DNA]</scope>
    <source>
        <strain evidence="2 3">NCTC11801</strain>
    </source>
</reference>
<protein>
    <submittedName>
        <fullName evidence="2">Helix-turn-helix</fullName>
    </submittedName>
</protein>
<dbReference type="RefSeq" id="WP_254178868.1">
    <property type="nucleotide sequence ID" value="NZ_CP077317.1"/>
</dbReference>
<dbReference type="AlphaFoldDB" id="A0A379FTQ7"/>
<dbReference type="InterPro" id="IPR001387">
    <property type="entry name" value="Cro/C1-type_HTH"/>
</dbReference>
<dbReference type="InterPro" id="IPR010982">
    <property type="entry name" value="Lambda_DNA-bd_dom_sf"/>
</dbReference>
<evidence type="ECO:0000313" key="3">
    <source>
        <dbReference type="Proteomes" id="UP000254208"/>
    </source>
</evidence>
<dbReference type="CDD" id="cd00093">
    <property type="entry name" value="HTH_XRE"/>
    <property type="match status" value="1"/>
</dbReference>
<dbReference type="Proteomes" id="UP000254208">
    <property type="component" value="Unassembled WGS sequence"/>
</dbReference>
<dbReference type="Pfam" id="PF01381">
    <property type="entry name" value="HTH_3"/>
    <property type="match status" value="1"/>
</dbReference>
<evidence type="ECO:0000259" key="1">
    <source>
        <dbReference type="PROSITE" id="PS50943"/>
    </source>
</evidence>
<gene>
    <name evidence="2" type="ORF">NCTC11801_03005</name>
</gene>
<sequence>MDFENILFKSKQLTSQITGVYELSLSGFSGSDLTEMVGVALNLCSSLNSEIQGTIATAENAQPKSKVTMDERHQNSFAARLRLALAHSGMTQAALAWGIGVSQSTISALATGRVKGVGIERGAALSEALGVNLRWLMRGEGEMQPAKFLTHNDEV</sequence>
<dbReference type="SUPFAM" id="SSF47413">
    <property type="entry name" value="lambda repressor-like DNA-binding domains"/>
    <property type="match status" value="1"/>
</dbReference>
<proteinExistence type="predicted"/>